<evidence type="ECO:0008006" key="4">
    <source>
        <dbReference type="Google" id="ProtNLM"/>
    </source>
</evidence>
<dbReference type="AlphaFoldDB" id="A0AAW8AW21"/>
<dbReference type="RefSeq" id="WP_305202508.1">
    <property type="nucleotide sequence ID" value="NZ_JAUUIA010000722.1"/>
</dbReference>
<proteinExistence type="predicted"/>
<protein>
    <recommendedName>
        <fullName evidence="4">MFS transporter</fullName>
    </recommendedName>
</protein>
<dbReference type="EMBL" id="JAUUIA010000722">
    <property type="protein sequence ID" value="MDP0971414.1"/>
    <property type="molecule type" value="Genomic_DNA"/>
</dbReference>
<evidence type="ECO:0000256" key="1">
    <source>
        <dbReference type="SAM" id="Phobius"/>
    </source>
</evidence>
<name>A0AAW8AW21_KLEPN</name>
<evidence type="ECO:0000313" key="2">
    <source>
        <dbReference type="EMBL" id="MDP0971414.1"/>
    </source>
</evidence>
<keyword evidence="1" id="KW-0472">Membrane</keyword>
<feature type="non-terminal residue" evidence="2">
    <location>
        <position position="1"/>
    </location>
</feature>
<comment type="caution">
    <text evidence="2">The sequence shown here is derived from an EMBL/GenBank/DDBJ whole genome shotgun (WGS) entry which is preliminary data.</text>
</comment>
<feature type="non-terminal residue" evidence="2">
    <location>
        <position position="86"/>
    </location>
</feature>
<evidence type="ECO:0000313" key="3">
    <source>
        <dbReference type="Proteomes" id="UP001244490"/>
    </source>
</evidence>
<dbReference type="Proteomes" id="UP001244490">
    <property type="component" value="Unassembled WGS sequence"/>
</dbReference>
<keyword evidence="1" id="KW-0812">Transmembrane</keyword>
<feature type="transmembrane region" description="Helical" evidence="1">
    <location>
        <begin position="35"/>
        <end position="52"/>
    </location>
</feature>
<keyword evidence="1" id="KW-1133">Transmembrane helix</keyword>
<reference evidence="2" key="1">
    <citation type="submission" date="2023-07" db="EMBL/GenBank/DDBJ databases">
        <authorList>
            <person name="Peng Z."/>
        </authorList>
    </citation>
    <scope>NUCLEOTIDE SEQUENCE</scope>
    <source>
        <strain evidence="2">KP219</strain>
    </source>
</reference>
<feature type="transmembrane region" description="Helical" evidence="1">
    <location>
        <begin position="64"/>
        <end position="82"/>
    </location>
</feature>
<sequence length="86" mass="9325">YRVLAAFTILASLPAYTLCDVYSKKDDYAVGLGRLFMGWLLTLGILLAIGLACDASSVFPLEILLLWAAISYPLLAICYAPLHSLS</sequence>
<accession>A0AAW8AW21</accession>
<gene>
    <name evidence="2" type="ORF">Q6294_31215</name>
</gene>
<organism evidence="2 3">
    <name type="scientific">Klebsiella pneumoniae</name>
    <dbReference type="NCBI Taxonomy" id="573"/>
    <lineage>
        <taxon>Bacteria</taxon>
        <taxon>Pseudomonadati</taxon>
        <taxon>Pseudomonadota</taxon>
        <taxon>Gammaproteobacteria</taxon>
        <taxon>Enterobacterales</taxon>
        <taxon>Enterobacteriaceae</taxon>
        <taxon>Klebsiella/Raoultella group</taxon>
        <taxon>Klebsiella</taxon>
        <taxon>Klebsiella pneumoniae complex</taxon>
    </lineage>
</organism>